<gene>
    <name evidence="2" type="ORF">FRX48_01486</name>
</gene>
<dbReference type="AlphaFoldDB" id="A0A1W5CZG0"/>
<evidence type="ECO:0000313" key="5">
    <source>
        <dbReference type="Proteomes" id="UP000324767"/>
    </source>
</evidence>
<evidence type="ECO:0000313" key="2">
    <source>
        <dbReference type="EMBL" id="KAA6414736.1"/>
    </source>
</evidence>
<dbReference type="EMBL" id="VXIT01000002">
    <property type="protein sequence ID" value="KAA6414736.1"/>
    <property type="molecule type" value="Genomic_DNA"/>
</dbReference>
<accession>A0A1W5CZG0</accession>
<dbReference type="EMBL" id="FWEW01000900">
    <property type="protein sequence ID" value="SLM36135.1"/>
    <property type="molecule type" value="Genomic_DNA"/>
</dbReference>
<proteinExistence type="predicted"/>
<evidence type="ECO:0000256" key="1">
    <source>
        <dbReference type="SAM" id="MobiDB-lite"/>
    </source>
</evidence>
<dbReference type="Proteomes" id="UP000324767">
    <property type="component" value="Unassembled WGS sequence"/>
</dbReference>
<dbReference type="Proteomes" id="UP000192927">
    <property type="component" value="Unassembled WGS sequence"/>
</dbReference>
<reference evidence="4" key="2">
    <citation type="submission" date="2017-03" db="EMBL/GenBank/DDBJ databases">
        <authorList>
            <person name="Sharma R."/>
            <person name="Thines M."/>
        </authorList>
    </citation>
    <scope>NUCLEOTIDE SEQUENCE [LARGE SCALE GENOMIC DNA]</scope>
</reference>
<sequence>MPPVAPYSIWPFGVIALLRQVSPGTERVTAHVASTRTPSRGHPAAAARHPLESPTVLLSETQPPNMCIKVVHMYRCGHQLIETAKCANCKGGTCRGINEKVVPHADKCDRCCGGWYDDECSRIINIRQPPVYTTQLSLRRRTYRYTVKNISRNTHPESWDALSYGEALEVIAKTARGPLEWPEDGE</sequence>
<keyword evidence="4" id="KW-1185">Reference proteome</keyword>
<name>A0A1W5CZG0_9LECA</name>
<protein>
    <submittedName>
        <fullName evidence="3">Uncharacterized protein</fullName>
    </submittedName>
</protein>
<feature type="region of interest" description="Disordered" evidence="1">
    <location>
        <begin position="33"/>
        <end position="54"/>
    </location>
</feature>
<evidence type="ECO:0000313" key="3">
    <source>
        <dbReference type="EMBL" id="SLM36135.1"/>
    </source>
</evidence>
<reference evidence="2 5" key="3">
    <citation type="submission" date="2019-09" db="EMBL/GenBank/DDBJ databases">
        <title>The hologenome of the rock-dwelling lichen Lasallia pustulata.</title>
        <authorList>
            <person name="Greshake Tzovaras B."/>
            <person name="Segers F."/>
            <person name="Bicker A."/>
            <person name="Dal Grande F."/>
            <person name="Otte J."/>
            <person name="Hankeln T."/>
            <person name="Schmitt I."/>
            <person name="Ebersberger I."/>
        </authorList>
    </citation>
    <scope>NUCLEOTIDE SEQUENCE [LARGE SCALE GENOMIC DNA]</scope>
    <source>
        <strain evidence="2">A1-1</strain>
    </source>
</reference>
<reference evidence="3" key="1">
    <citation type="submission" date="2017-03" db="EMBL/GenBank/DDBJ databases">
        <authorList>
            <person name="Afonso C.L."/>
            <person name="Miller P.J."/>
            <person name="Scott M.A."/>
            <person name="Spackman E."/>
            <person name="Goraichik I."/>
            <person name="Dimitrov K.M."/>
            <person name="Suarez D.L."/>
            <person name="Swayne D.E."/>
        </authorList>
    </citation>
    <scope>NUCLEOTIDE SEQUENCE [LARGE SCALE GENOMIC DNA]</scope>
</reference>
<evidence type="ECO:0000313" key="4">
    <source>
        <dbReference type="Proteomes" id="UP000192927"/>
    </source>
</evidence>
<organism evidence="3 4">
    <name type="scientific">Lasallia pustulata</name>
    <dbReference type="NCBI Taxonomy" id="136370"/>
    <lineage>
        <taxon>Eukaryota</taxon>
        <taxon>Fungi</taxon>
        <taxon>Dikarya</taxon>
        <taxon>Ascomycota</taxon>
        <taxon>Pezizomycotina</taxon>
        <taxon>Lecanoromycetes</taxon>
        <taxon>OSLEUM clade</taxon>
        <taxon>Umbilicariomycetidae</taxon>
        <taxon>Umbilicariales</taxon>
        <taxon>Umbilicariaceae</taxon>
        <taxon>Lasallia</taxon>
    </lineage>
</organism>